<dbReference type="STRING" id="675864.SAMN04489747_2840"/>
<dbReference type="CDD" id="cd02968">
    <property type="entry name" value="SCO"/>
    <property type="match status" value="1"/>
</dbReference>
<evidence type="ECO:0000256" key="4">
    <source>
        <dbReference type="PIRSR" id="PIRSR603782-2"/>
    </source>
</evidence>
<keyword evidence="4" id="KW-1015">Disulfide bond</keyword>
<dbReference type="OrthoDB" id="9790194at2"/>
<dbReference type="InterPro" id="IPR003782">
    <property type="entry name" value="SCO1/SenC"/>
</dbReference>
<feature type="binding site" evidence="3">
    <location>
        <position position="183"/>
    </location>
    <ligand>
        <name>Cu cation</name>
        <dbReference type="ChEBI" id="CHEBI:23378"/>
    </ligand>
</feature>
<feature type="binding site" evidence="3">
    <location>
        <position position="97"/>
    </location>
    <ligand>
        <name>Cu cation</name>
        <dbReference type="ChEBI" id="CHEBI:23378"/>
    </ligand>
</feature>
<dbReference type="PANTHER" id="PTHR12151:SF25">
    <property type="entry name" value="LINALOOL DEHYDRATASE_ISOMERASE DOMAIN-CONTAINING PROTEIN"/>
    <property type="match status" value="1"/>
</dbReference>
<evidence type="ECO:0000256" key="3">
    <source>
        <dbReference type="PIRSR" id="PIRSR603782-1"/>
    </source>
</evidence>
<dbReference type="InterPro" id="IPR036249">
    <property type="entry name" value="Thioredoxin-like_sf"/>
</dbReference>
<dbReference type="EMBL" id="LT629688">
    <property type="protein sequence ID" value="SDE22003.1"/>
    <property type="molecule type" value="Genomic_DNA"/>
</dbReference>
<gene>
    <name evidence="6" type="ORF">SAMN04489747_2840</name>
</gene>
<dbReference type="Gene3D" id="3.40.30.10">
    <property type="entry name" value="Glutaredoxin"/>
    <property type="match status" value="1"/>
</dbReference>
<name>A0A1G7B4S2_9ACTN</name>
<keyword evidence="2 3" id="KW-0186">Copper</keyword>
<evidence type="ECO:0000313" key="6">
    <source>
        <dbReference type="EMBL" id="SDE22003.1"/>
    </source>
</evidence>
<evidence type="ECO:0000259" key="5">
    <source>
        <dbReference type="PROSITE" id="PS51352"/>
    </source>
</evidence>
<evidence type="ECO:0000256" key="2">
    <source>
        <dbReference type="ARBA" id="ARBA00023008"/>
    </source>
</evidence>
<dbReference type="AlphaFoldDB" id="A0A1G7B4S2"/>
<dbReference type="SUPFAM" id="SSF52833">
    <property type="entry name" value="Thioredoxin-like"/>
    <property type="match status" value="1"/>
</dbReference>
<dbReference type="PANTHER" id="PTHR12151">
    <property type="entry name" value="ELECTRON TRANSPORT PROTIN SCO1/SENC FAMILY MEMBER"/>
    <property type="match status" value="1"/>
</dbReference>
<evidence type="ECO:0000313" key="7">
    <source>
        <dbReference type="Proteomes" id="UP000198546"/>
    </source>
</evidence>
<dbReference type="Proteomes" id="UP000198546">
    <property type="component" value="Chromosome i"/>
</dbReference>
<dbReference type="GO" id="GO:0046872">
    <property type="term" value="F:metal ion binding"/>
    <property type="evidence" value="ECO:0007669"/>
    <property type="project" value="UniProtKB-KW"/>
</dbReference>
<dbReference type="PROSITE" id="PS51257">
    <property type="entry name" value="PROKAR_LIPOPROTEIN"/>
    <property type="match status" value="1"/>
</dbReference>
<dbReference type="InterPro" id="IPR013766">
    <property type="entry name" value="Thioredoxin_domain"/>
</dbReference>
<organism evidence="6 7">
    <name type="scientific">Auraticoccus monumenti</name>
    <dbReference type="NCBI Taxonomy" id="675864"/>
    <lineage>
        <taxon>Bacteria</taxon>
        <taxon>Bacillati</taxon>
        <taxon>Actinomycetota</taxon>
        <taxon>Actinomycetes</taxon>
        <taxon>Propionibacteriales</taxon>
        <taxon>Propionibacteriaceae</taxon>
        <taxon>Auraticoccus</taxon>
    </lineage>
</organism>
<protein>
    <submittedName>
        <fullName evidence="6">Protein SCO1/2</fullName>
    </submittedName>
</protein>
<feature type="domain" description="Thioredoxin" evidence="5">
    <location>
        <begin position="54"/>
        <end position="221"/>
    </location>
</feature>
<dbReference type="PROSITE" id="PS51352">
    <property type="entry name" value="THIOREDOXIN_2"/>
    <property type="match status" value="1"/>
</dbReference>
<evidence type="ECO:0000256" key="1">
    <source>
        <dbReference type="ARBA" id="ARBA00010996"/>
    </source>
</evidence>
<feature type="binding site" evidence="3">
    <location>
        <position position="93"/>
    </location>
    <ligand>
        <name>Cu cation</name>
        <dbReference type="ChEBI" id="CHEBI:23378"/>
    </ligand>
</feature>
<keyword evidence="7" id="KW-1185">Reference proteome</keyword>
<keyword evidence="3" id="KW-0479">Metal-binding</keyword>
<dbReference type="RefSeq" id="WP_090594451.1">
    <property type="nucleotide sequence ID" value="NZ_LT629688.1"/>
</dbReference>
<sequence>MVRTRPQLGAGAPLQVLAAWVLLVGLTLTTAGCVTGPERESAPADPDRYTGSWLSEGYPVPDVTLSDTSGGHFDVQTSPSRPVTVMFFGYTHCPESCTAVLDTLHSALDSLPDHLAGKVQVVVVSVDPDRDSPEALRTWLDRWDGSWIGLRGGLDEVRDLAGAVGVEVGGRRALPDGGYQVAHGAQLVGVDRDDTARLVWVEGTGVADLGRDLETFIKEQK</sequence>
<proteinExistence type="inferred from homology"/>
<feature type="disulfide bond" description="Redox-active" evidence="4">
    <location>
        <begin position="93"/>
        <end position="97"/>
    </location>
</feature>
<comment type="similarity">
    <text evidence="1">Belongs to the SCO1/2 family.</text>
</comment>
<accession>A0A1G7B4S2</accession>
<dbReference type="Pfam" id="PF02630">
    <property type="entry name" value="SCO1-SenC"/>
    <property type="match status" value="1"/>
</dbReference>
<reference evidence="6 7" key="1">
    <citation type="submission" date="2016-10" db="EMBL/GenBank/DDBJ databases">
        <authorList>
            <person name="de Groot N.N."/>
        </authorList>
    </citation>
    <scope>NUCLEOTIDE SEQUENCE [LARGE SCALE GENOMIC DNA]</scope>
    <source>
        <strain evidence="6 7">MON 2.2</strain>
    </source>
</reference>